<dbReference type="Proteomes" id="UP000215335">
    <property type="component" value="Unassembled WGS sequence"/>
</dbReference>
<evidence type="ECO:0000256" key="1">
    <source>
        <dbReference type="SAM" id="MobiDB-lite"/>
    </source>
</evidence>
<evidence type="ECO:0000313" key="3">
    <source>
        <dbReference type="Proteomes" id="UP000215335"/>
    </source>
</evidence>
<dbReference type="AlphaFoldDB" id="A0A232EE05"/>
<feature type="compositionally biased region" description="Acidic residues" evidence="1">
    <location>
        <begin position="71"/>
        <end position="80"/>
    </location>
</feature>
<evidence type="ECO:0000313" key="2">
    <source>
        <dbReference type="EMBL" id="OXU16587.1"/>
    </source>
</evidence>
<proteinExistence type="predicted"/>
<protein>
    <submittedName>
        <fullName evidence="2">Uncharacterized protein</fullName>
    </submittedName>
</protein>
<feature type="region of interest" description="Disordered" evidence="1">
    <location>
        <begin position="57"/>
        <end position="87"/>
    </location>
</feature>
<comment type="caution">
    <text evidence="2">The sequence shown here is derived from an EMBL/GenBank/DDBJ whole genome shotgun (WGS) entry which is preliminary data.</text>
</comment>
<organism evidence="2 3">
    <name type="scientific">Trichomalopsis sarcophagae</name>
    <dbReference type="NCBI Taxonomy" id="543379"/>
    <lineage>
        <taxon>Eukaryota</taxon>
        <taxon>Metazoa</taxon>
        <taxon>Ecdysozoa</taxon>
        <taxon>Arthropoda</taxon>
        <taxon>Hexapoda</taxon>
        <taxon>Insecta</taxon>
        <taxon>Pterygota</taxon>
        <taxon>Neoptera</taxon>
        <taxon>Endopterygota</taxon>
        <taxon>Hymenoptera</taxon>
        <taxon>Apocrita</taxon>
        <taxon>Proctotrupomorpha</taxon>
        <taxon>Chalcidoidea</taxon>
        <taxon>Pteromalidae</taxon>
        <taxon>Pteromalinae</taxon>
        <taxon>Trichomalopsis</taxon>
    </lineage>
</organism>
<sequence>MSTPWLVVEFEDESTVVIPNSWFMKNEKKKTYEEAKEKLDIALEHSDVDLYFSKQQAKENRSIRHKKEMDSDSTDADEEGNGLQSKGHERVSILKSLHFPPTPPALTNLIDSSSTLTSSAMSNLTMIVANDPEMPSTSGIQRMSPKLSQNLKLGTSFPNDGLFMQPAKSPIDSCNFEDDEPMQQEDNNFVNSEQVTVGSEPKVDDTSSIHDPLADTHMFANSIVYAHMKNNNEEKNTTAAHTESPVKMQDKEGGAVHVDDMDNMSMPWMIVEFDDESTAIIPNSWFMKNDKKSSWPPYRTDRQNSMAVRKREIPQTTWRTYGVRRIFCVTSCDLLHKFIQNLKRIEMLKFKLSQEECITRTDQFRHTAECKPLMNQHISNLAECRPLTNQHISNS</sequence>
<dbReference type="EMBL" id="NNAY01005712">
    <property type="protein sequence ID" value="OXU16587.1"/>
    <property type="molecule type" value="Genomic_DNA"/>
</dbReference>
<name>A0A232EE05_9HYME</name>
<accession>A0A232EE05</accession>
<feature type="compositionally biased region" description="Basic and acidic residues" evidence="1">
    <location>
        <begin position="57"/>
        <end position="70"/>
    </location>
</feature>
<keyword evidence="3" id="KW-1185">Reference proteome</keyword>
<reference evidence="2 3" key="1">
    <citation type="journal article" date="2017" name="Curr. Biol.">
        <title>The Evolution of Venom by Co-option of Single-Copy Genes.</title>
        <authorList>
            <person name="Martinson E.O."/>
            <person name="Mrinalini"/>
            <person name="Kelkar Y.D."/>
            <person name="Chang C.H."/>
            <person name="Werren J.H."/>
        </authorList>
    </citation>
    <scope>NUCLEOTIDE SEQUENCE [LARGE SCALE GENOMIC DNA]</scope>
    <source>
        <strain evidence="2 3">Alberta</strain>
        <tissue evidence="2">Whole body</tissue>
    </source>
</reference>
<gene>
    <name evidence="2" type="ORF">TSAR_004837</name>
</gene>